<organism evidence="1 3">
    <name type="scientific">Roseburia inulinivorans</name>
    <dbReference type="NCBI Taxonomy" id="360807"/>
    <lineage>
        <taxon>Bacteria</taxon>
        <taxon>Bacillati</taxon>
        <taxon>Bacillota</taxon>
        <taxon>Clostridia</taxon>
        <taxon>Lachnospirales</taxon>
        <taxon>Lachnospiraceae</taxon>
        <taxon>Roseburia</taxon>
    </lineage>
</organism>
<evidence type="ECO:0000313" key="1">
    <source>
        <dbReference type="EMBL" id="CRL36323.1"/>
    </source>
</evidence>
<keyword evidence="3" id="KW-1185">Reference proteome</keyword>
<evidence type="ECO:0000313" key="4">
    <source>
        <dbReference type="Proteomes" id="UP000285820"/>
    </source>
</evidence>
<accession>A0A0M6WI28</accession>
<name>A0A0M6WI28_9FIRM</name>
<evidence type="ECO:0000313" key="2">
    <source>
        <dbReference type="EMBL" id="RGR68750.1"/>
    </source>
</evidence>
<evidence type="ECO:0000313" key="3">
    <source>
        <dbReference type="Proteomes" id="UP000049828"/>
    </source>
</evidence>
<dbReference type="AlphaFoldDB" id="A0A0M6WI28"/>
<dbReference type="EMBL" id="CVRS01000064">
    <property type="protein sequence ID" value="CRL36323.1"/>
    <property type="molecule type" value="Genomic_DNA"/>
</dbReference>
<proteinExistence type="predicted"/>
<protein>
    <submittedName>
        <fullName evidence="1">Uncharacterized protein</fullName>
    </submittedName>
</protein>
<reference evidence="2 4" key="3">
    <citation type="submission" date="2018-08" db="EMBL/GenBank/DDBJ databases">
        <title>A genome reference for cultivated species of the human gut microbiota.</title>
        <authorList>
            <person name="Zou Y."/>
            <person name="Xue W."/>
            <person name="Luo G."/>
        </authorList>
    </citation>
    <scope>NUCLEOTIDE SEQUENCE [LARGE SCALE GENOMIC DNA]</scope>
    <source>
        <strain evidence="2 4">AF24-4</strain>
    </source>
</reference>
<reference evidence="1" key="1">
    <citation type="submission" date="2015-05" db="EMBL/GenBank/DDBJ databases">
        <authorList>
            <person name="Wang D.B."/>
            <person name="Wang M."/>
        </authorList>
    </citation>
    <scope>NUCLEOTIDE SEQUENCE [LARGE SCALE GENOMIC DNA]</scope>
    <source>
        <strain evidence="1">L1-83</strain>
    </source>
</reference>
<dbReference type="Proteomes" id="UP000049828">
    <property type="component" value="Unassembled WGS sequence"/>
</dbReference>
<dbReference type="Proteomes" id="UP000285820">
    <property type="component" value="Unassembled WGS sequence"/>
</dbReference>
<dbReference type="EMBL" id="QRUN01000008">
    <property type="protein sequence ID" value="RGR68750.1"/>
    <property type="molecule type" value="Genomic_DNA"/>
</dbReference>
<sequence length="187" mass="22200">MAFEYMKYKQGISYIGVDNNVYWRKIHNFIKENFKGGGVKFKRNIDVLTYFEKNELHKCNVIIIQYLISFFFETIGEDGIRKWFSCLAEKIVKNKPDNSPLLIIINDVDSIHTGRDAFPLFVEEIERVGLNISYESRRRFKEQNYYEGSLRYENNQNIFEGEIPDRFIQDYCVAKFCESAQLILEVI</sequence>
<gene>
    <name evidence="2" type="ORF">DWY29_07685</name>
    <name evidence="1" type="ORF">RIL183_18981</name>
</gene>
<reference evidence="3" key="2">
    <citation type="submission" date="2015-05" db="EMBL/GenBank/DDBJ databases">
        <authorList>
            <consortium name="Pathogen Informatics"/>
        </authorList>
    </citation>
    <scope>NUCLEOTIDE SEQUENCE [LARGE SCALE GENOMIC DNA]</scope>
    <source>
        <strain evidence="3">L1-83</strain>
    </source>
</reference>